<proteinExistence type="predicted"/>
<dbReference type="InterPro" id="IPR022148">
    <property type="entry name" value="CopG_antitoxin"/>
</dbReference>
<keyword evidence="2" id="KW-1185">Reference proteome</keyword>
<dbReference type="Pfam" id="PF12441">
    <property type="entry name" value="CopG_antitoxin"/>
    <property type="match status" value="1"/>
</dbReference>
<dbReference type="EMBL" id="JAOVZQ010000001">
    <property type="protein sequence ID" value="MCY0094329.1"/>
    <property type="molecule type" value="Genomic_DNA"/>
</dbReference>
<reference evidence="1" key="1">
    <citation type="submission" date="2022-10" db="EMBL/GenBank/DDBJ databases">
        <title>Hoeflea sp. J2-29, isolated from marine algae.</title>
        <authorList>
            <person name="Kristyanto S."/>
            <person name="Kim J.M."/>
            <person name="Jeon C.O."/>
        </authorList>
    </citation>
    <scope>NUCLEOTIDE SEQUENCE</scope>
    <source>
        <strain evidence="1">J2-29</strain>
    </source>
</reference>
<sequence length="83" mass="9684">MSRSNRPWPTLTSDEAAETFVAESDLSAFDWSAAEPVHHEFEDKSARVNIRMLEAIKAEARKRGIKYQRFMRELLDRGMQTLR</sequence>
<protein>
    <submittedName>
        <fullName evidence="1">BrnA antitoxin family protein</fullName>
    </submittedName>
</protein>
<evidence type="ECO:0000313" key="2">
    <source>
        <dbReference type="Proteomes" id="UP001081283"/>
    </source>
</evidence>
<evidence type="ECO:0000313" key="1">
    <source>
        <dbReference type="EMBL" id="MCY0094329.1"/>
    </source>
</evidence>
<gene>
    <name evidence="1" type="ORF">OEG82_09865</name>
</gene>
<accession>A0ABT3YEL0</accession>
<dbReference type="Proteomes" id="UP001081283">
    <property type="component" value="Unassembled WGS sequence"/>
</dbReference>
<organism evidence="1 2">
    <name type="scientific">Hoeflea ulvae</name>
    <dbReference type="NCBI Taxonomy" id="2983764"/>
    <lineage>
        <taxon>Bacteria</taxon>
        <taxon>Pseudomonadati</taxon>
        <taxon>Pseudomonadota</taxon>
        <taxon>Alphaproteobacteria</taxon>
        <taxon>Hyphomicrobiales</taxon>
        <taxon>Rhizobiaceae</taxon>
        <taxon>Hoeflea</taxon>
    </lineage>
</organism>
<name>A0ABT3YEL0_9HYPH</name>
<comment type="caution">
    <text evidence="1">The sequence shown here is derived from an EMBL/GenBank/DDBJ whole genome shotgun (WGS) entry which is preliminary data.</text>
</comment>
<dbReference type="RefSeq" id="WP_267612285.1">
    <property type="nucleotide sequence ID" value="NZ_JAOVZQ010000001.1"/>
</dbReference>